<keyword evidence="1" id="KW-0472">Membrane</keyword>
<dbReference type="OrthoDB" id="10287326at2759"/>
<evidence type="ECO:0000313" key="2">
    <source>
        <dbReference type="EMBL" id="VDI55822.1"/>
    </source>
</evidence>
<sequence>MTAMTGNIPISSQFIPQVVGIPQDIPLGRQERAFPVKTFKVFGGLQIGLGVLLGILSSVGVILDITAWNKYDDCLANIYSGTTDHYNSGNFYDGYWTCHRYNAVQALFTFDIICLICSGWYVVTGLLPMCMTKKREAKWMCLKTGFMVCSLIGATNVVPTMFGLGVLGSITRERYDYKTTVNLPVLMAVFSFAEAIAAIVSASFCCCYSTYGISNQQGVVISTQPGLLINSPPTQIPIENRYYCITDQINNRRNSSPYREEQCQLMNPTELKEQLVQAVYGTNPPIYND</sequence>
<feature type="transmembrane region" description="Helical" evidence="1">
    <location>
        <begin position="39"/>
        <end position="63"/>
    </location>
</feature>
<name>A0A8B6FX72_MYTGA</name>
<dbReference type="AlphaFoldDB" id="A0A8B6FX72"/>
<keyword evidence="1" id="KW-1133">Transmembrane helix</keyword>
<feature type="transmembrane region" description="Helical" evidence="1">
    <location>
        <begin position="144"/>
        <end position="165"/>
    </location>
</feature>
<proteinExistence type="predicted"/>
<evidence type="ECO:0000256" key="1">
    <source>
        <dbReference type="SAM" id="Phobius"/>
    </source>
</evidence>
<dbReference type="EMBL" id="UYJE01007547">
    <property type="protein sequence ID" value="VDI55822.1"/>
    <property type="molecule type" value="Genomic_DNA"/>
</dbReference>
<dbReference type="Proteomes" id="UP000596742">
    <property type="component" value="Unassembled WGS sequence"/>
</dbReference>
<feature type="transmembrane region" description="Helical" evidence="1">
    <location>
        <begin position="185"/>
        <end position="208"/>
    </location>
</feature>
<feature type="transmembrane region" description="Helical" evidence="1">
    <location>
        <begin position="103"/>
        <end position="123"/>
    </location>
</feature>
<organism evidence="2 3">
    <name type="scientific">Mytilus galloprovincialis</name>
    <name type="common">Mediterranean mussel</name>
    <dbReference type="NCBI Taxonomy" id="29158"/>
    <lineage>
        <taxon>Eukaryota</taxon>
        <taxon>Metazoa</taxon>
        <taxon>Spiralia</taxon>
        <taxon>Lophotrochozoa</taxon>
        <taxon>Mollusca</taxon>
        <taxon>Bivalvia</taxon>
        <taxon>Autobranchia</taxon>
        <taxon>Pteriomorphia</taxon>
        <taxon>Mytilida</taxon>
        <taxon>Mytiloidea</taxon>
        <taxon>Mytilidae</taxon>
        <taxon>Mytilinae</taxon>
        <taxon>Mytilus</taxon>
    </lineage>
</organism>
<reference evidence="2" key="1">
    <citation type="submission" date="2018-11" db="EMBL/GenBank/DDBJ databases">
        <authorList>
            <person name="Alioto T."/>
            <person name="Alioto T."/>
        </authorList>
    </citation>
    <scope>NUCLEOTIDE SEQUENCE</scope>
</reference>
<accession>A0A8B6FX72</accession>
<keyword evidence="1" id="KW-0812">Transmembrane</keyword>
<comment type="caution">
    <text evidence="2">The sequence shown here is derived from an EMBL/GenBank/DDBJ whole genome shotgun (WGS) entry which is preliminary data.</text>
</comment>
<evidence type="ECO:0000313" key="3">
    <source>
        <dbReference type="Proteomes" id="UP000596742"/>
    </source>
</evidence>
<keyword evidence="3" id="KW-1185">Reference proteome</keyword>
<gene>
    <name evidence="2" type="ORF">MGAL_10B056222</name>
</gene>
<protein>
    <submittedName>
        <fullName evidence="2">Uncharacterized protein</fullName>
    </submittedName>
</protein>